<dbReference type="EMBL" id="DS028146">
    <property type="protein sequence ID" value="EEY60825.1"/>
    <property type="molecule type" value="Genomic_DNA"/>
</dbReference>
<dbReference type="RefSeq" id="XP_002899771.1">
    <property type="nucleotide sequence ID" value="XM_002899725.1"/>
</dbReference>
<accession>D0NMA4</accession>
<dbReference type="GeneID" id="9462127"/>
<keyword evidence="2" id="KW-1185">Reference proteome</keyword>
<evidence type="ECO:0000313" key="1">
    <source>
        <dbReference type="EMBL" id="EEY60825.1"/>
    </source>
</evidence>
<dbReference type="KEGG" id="pif:PITG_13568"/>
<organism evidence="1 2">
    <name type="scientific">Phytophthora infestans (strain T30-4)</name>
    <name type="common">Potato late blight agent</name>
    <dbReference type="NCBI Taxonomy" id="403677"/>
    <lineage>
        <taxon>Eukaryota</taxon>
        <taxon>Sar</taxon>
        <taxon>Stramenopiles</taxon>
        <taxon>Oomycota</taxon>
        <taxon>Peronosporomycetes</taxon>
        <taxon>Peronosporales</taxon>
        <taxon>Peronosporaceae</taxon>
        <taxon>Phytophthora</taxon>
    </lineage>
</organism>
<gene>
    <name evidence="1" type="ORF">PITG_13568</name>
</gene>
<protein>
    <submittedName>
        <fullName evidence="1">Uncharacterized protein</fullName>
    </submittedName>
</protein>
<dbReference type="VEuPathDB" id="FungiDB:PITG_13568"/>
<name>D0NMA4_PHYIT</name>
<proteinExistence type="predicted"/>
<reference evidence="2" key="1">
    <citation type="journal article" date="2009" name="Nature">
        <title>Genome sequence and analysis of the Irish potato famine pathogen Phytophthora infestans.</title>
        <authorList>
            <consortium name="The Broad Institute Genome Sequencing Platform"/>
            <person name="Haas B.J."/>
            <person name="Kamoun S."/>
            <person name="Zody M.C."/>
            <person name="Jiang R.H."/>
            <person name="Handsaker R.E."/>
            <person name="Cano L.M."/>
            <person name="Grabherr M."/>
            <person name="Kodira C.D."/>
            <person name="Raffaele S."/>
            <person name="Torto-Alalibo T."/>
            <person name="Bozkurt T.O."/>
            <person name="Ah-Fong A.M."/>
            <person name="Alvarado L."/>
            <person name="Anderson V.L."/>
            <person name="Armstrong M.R."/>
            <person name="Avrova A."/>
            <person name="Baxter L."/>
            <person name="Beynon J."/>
            <person name="Boevink P.C."/>
            <person name="Bollmann S.R."/>
            <person name="Bos J.I."/>
            <person name="Bulone V."/>
            <person name="Cai G."/>
            <person name="Cakir C."/>
            <person name="Carrington J.C."/>
            <person name="Chawner M."/>
            <person name="Conti L."/>
            <person name="Costanzo S."/>
            <person name="Ewan R."/>
            <person name="Fahlgren N."/>
            <person name="Fischbach M.A."/>
            <person name="Fugelstad J."/>
            <person name="Gilroy E.M."/>
            <person name="Gnerre S."/>
            <person name="Green P.J."/>
            <person name="Grenville-Briggs L.J."/>
            <person name="Griffith J."/>
            <person name="Grunwald N.J."/>
            <person name="Horn K."/>
            <person name="Horner N.R."/>
            <person name="Hu C.H."/>
            <person name="Huitema E."/>
            <person name="Jeong D.H."/>
            <person name="Jones A.M."/>
            <person name="Jones J.D."/>
            <person name="Jones R.W."/>
            <person name="Karlsson E.K."/>
            <person name="Kunjeti S.G."/>
            <person name="Lamour K."/>
            <person name="Liu Z."/>
            <person name="Ma L."/>
            <person name="Maclean D."/>
            <person name="Chibucos M.C."/>
            <person name="McDonald H."/>
            <person name="McWalters J."/>
            <person name="Meijer H.J."/>
            <person name="Morgan W."/>
            <person name="Morris P.F."/>
            <person name="Munro C.A."/>
            <person name="O'Neill K."/>
            <person name="Ospina-Giraldo M."/>
            <person name="Pinzon A."/>
            <person name="Pritchard L."/>
            <person name="Ramsahoye B."/>
            <person name="Ren Q."/>
            <person name="Restrepo S."/>
            <person name="Roy S."/>
            <person name="Sadanandom A."/>
            <person name="Savidor A."/>
            <person name="Schornack S."/>
            <person name="Schwartz D.C."/>
            <person name="Schumann U.D."/>
            <person name="Schwessinger B."/>
            <person name="Seyer L."/>
            <person name="Sharpe T."/>
            <person name="Silvar C."/>
            <person name="Song J."/>
            <person name="Studholme D.J."/>
            <person name="Sykes S."/>
            <person name="Thines M."/>
            <person name="van de Vondervoort P.J."/>
            <person name="Phuntumart V."/>
            <person name="Wawra S."/>
            <person name="Weide R."/>
            <person name="Win J."/>
            <person name="Young C."/>
            <person name="Zhou S."/>
            <person name="Fry W."/>
            <person name="Meyers B.C."/>
            <person name="van West P."/>
            <person name="Ristaino J."/>
            <person name="Govers F."/>
            <person name="Birch P.R."/>
            <person name="Whisson S.C."/>
            <person name="Judelson H.S."/>
            <person name="Nusbaum C."/>
        </authorList>
    </citation>
    <scope>NUCLEOTIDE SEQUENCE [LARGE SCALE GENOMIC DNA]</scope>
    <source>
        <strain evidence="2">T30-4</strain>
    </source>
</reference>
<dbReference type="AlphaFoldDB" id="D0NMA4"/>
<dbReference type="Proteomes" id="UP000006643">
    <property type="component" value="Unassembled WGS sequence"/>
</dbReference>
<sequence>MWKAVPLANFLHAWSVSPTHHKGHPIASTHDGSWSIGPLNSIEKRHSRSCSSVSSAIDIHAESGLSRFGRCVLLPRHSNGAAHSAIGHELLENSPTYRRSSRKHDSSTDAQYLHYGNTYDIPLHAGARQTHYPPEFVTTHFSPERHTTRCPPELVSTHCPPDLSRSKKISGNTAGLHTREELRQCSDASSAQFIRPRKLSRSLTVASPRIFISIWTYEKSHHRRMPFDNTLYCELFLKIPRSTGPSGQTR</sequence>
<dbReference type="HOGENOM" id="CLU_1113169_0_0_1"/>
<evidence type="ECO:0000313" key="2">
    <source>
        <dbReference type="Proteomes" id="UP000006643"/>
    </source>
</evidence>
<dbReference type="InParanoid" id="D0NMA4"/>